<evidence type="ECO:0000313" key="2">
    <source>
        <dbReference type="Proteomes" id="UP000218067"/>
    </source>
</evidence>
<sequence>MNLHLNADLQARYHRFVERVRTSGELWVLIGPEARGAWVESNHYVTEDDEPIPVHLVYSAAAYARQHATGAWAAYEPAALELDQFLAGPLQHMHQSGEMLGPDYNADLAGVEIEPIDLARALLGEEQP</sequence>
<dbReference type="Proteomes" id="UP000218067">
    <property type="component" value="Chromosome"/>
</dbReference>
<dbReference type="GeneID" id="93436155"/>
<name>A0A1B4Y141_MYCUL</name>
<dbReference type="InterPro" id="IPR021284">
    <property type="entry name" value="DUF2750"/>
</dbReference>
<accession>A0A1B4Y141</accession>
<reference evidence="1 2" key="1">
    <citation type="submission" date="2016-08" db="EMBL/GenBank/DDBJ databases">
        <title>Complete genome sequence of Mycobacterium shinshuense, a subspecies of M. ulcerans.</title>
        <authorList>
            <person name="Yoshida M."/>
            <person name="Ogura Y."/>
            <person name="Hayashi T."/>
            <person name="Hoshino Y."/>
        </authorList>
    </citation>
    <scope>NUCLEOTIDE SEQUENCE [LARGE SCALE GENOMIC DNA]</scope>
    <source>
        <strain evidence="2">ATCC 33728</strain>
    </source>
</reference>
<dbReference type="AlphaFoldDB" id="A0A1B4Y141"/>
<evidence type="ECO:0000313" key="1">
    <source>
        <dbReference type="EMBL" id="BAV40771.1"/>
    </source>
</evidence>
<dbReference type="Pfam" id="PF11042">
    <property type="entry name" value="DUF2750"/>
    <property type="match status" value="1"/>
</dbReference>
<proteinExistence type="predicted"/>
<gene>
    <name evidence="1" type="ORF">SHTP_1520</name>
</gene>
<protein>
    <recommendedName>
        <fullName evidence="3">DUF2750 domain-containing protein</fullName>
    </recommendedName>
</protein>
<organism evidence="1 2">
    <name type="scientific">Mycobacterium ulcerans subsp. shinshuense</name>
    <dbReference type="NCBI Taxonomy" id="1124626"/>
    <lineage>
        <taxon>Bacteria</taxon>
        <taxon>Bacillati</taxon>
        <taxon>Actinomycetota</taxon>
        <taxon>Actinomycetes</taxon>
        <taxon>Mycobacteriales</taxon>
        <taxon>Mycobacteriaceae</taxon>
        <taxon>Mycobacterium</taxon>
        <taxon>Mycobacterium ulcerans group</taxon>
    </lineage>
</organism>
<dbReference type="RefSeq" id="WP_012393412.1">
    <property type="nucleotide sequence ID" value="NZ_AP017624.1"/>
</dbReference>
<dbReference type="EMBL" id="AP017624">
    <property type="protein sequence ID" value="BAV40771.1"/>
    <property type="molecule type" value="Genomic_DNA"/>
</dbReference>
<evidence type="ECO:0008006" key="3">
    <source>
        <dbReference type="Google" id="ProtNLM"/>
    </source>
</evidence>